<evidence type="ECO:0000256" key="7">
    <source>
        <dbReference type="ARBA" id="ARBA00023163"/>
    </source>
</evidence>
<evidence type="ECO:0000313" key="11">
    <source>
        <dbReference type="EMBL" id="CAK8674903.1"/>
    </source>
</evidence>
<evidence type="ECO:0000256" key="1">
    <source>
        <dbReference type="ARBA" id="ARBA00004123"/>
    </source>
</evidence>
<dbReference type="InterPro" id="IPR031972">
    <property type="entry name" value="CSRNP_N"/>
</dbReference>
<comment type="caution">
    <text evidence="11">The sequence shown here is derived from an EMBL/GenBank/DDBJ whole genome shotgun (WGS) entry which is preliminary data.</text>
</comment>
<dbReference type="Pfam" id="PF16019">
    <property type="entry name" value="CSRNP_N"/>
    <property type="match status" value="1"/>
</dbReference>
<keyword evidence="8" id="KW-0539">Nucleus</keyword>
<protein>
    <recommendedName>
        <fullName evidence="10">Cysteine/serine-rich nuclear protein N-terminal domain-containing protein</fullName>
    </recommendedName>
</protein>
<evidence type="ECO:0000256" key="3">
    <source>
        <dbReference type="ARBA" id="ARBA00022703"/>
    </source>
</evidence>
<evidence type="ECO:0000256" key="6">
    <source>
        <dbReference type="ARBA" id="ARBA00023159"/>
    </source>
</evidence>
<dbReference type="PANTHER" id="PTHR13580:SF9">
    <property type="entry name" value="AXIN1 UP-REGULATED 1, ISOFORM A"/>
    <property type="match status" value="1"/>
</dbReference>
<gene>
    <name evidence="11" type="ORF">CVLEPA_LOCUS4555</name>
</gene>
<evidence type="ECO:0000256" key="5">
    <source>
        <dbReference type="ARBA" id="ARBA00023125"/>
    </source>
</evidence>
<dbReference type="InterPro" id="IPR023260">
    <property type="entry name" value="Cys/Ser-rich_nuc_prot"/>
</dbReference>
<accession>A0ABP0F5C0</accession>
<keyword evidence="4" id="KW-0805">Transcription regulation</keyword>
<dbReference type="PANTHER" id="PTHR13580">
    <property type="entry name" value="TGF-BETA INDUCED APOPTOSIS PROTEIN"/>
    <property type="match status" value="1"/>
</dbReference>
<proteinExistence type="inferred from homology"/>
<feature type="domain" description="Cysteine/serine-rich nuclear protein N-terminal" evidence="10">
    <location>
        <begin position="351"/>
        <end position="587"/>
    </location>
</feature>
<evidence type="ECO:0000256" key="9">
    <source>
        <dbReference type="SAM" id="MobiDB-lite"/>
    </source>
</evidence>
<evidence type="ECO:0000256" key="4">
    <source>
        <dbReference type="ARBA" id="ARBA00023015"/>
    </source>
</evidence>
<reference evidence="11 12" key="1">
    <citation type="submission" date="2024-02" db="EMBL/GenBank/DDBJ databases">
        <authorList>
            <person name="Daric V."/>
            <person name="Darras S."/>
        </authorList>
    </citation>
    <scope>NUCLEOTIDE SEQUENCE [LARGE SCALE GENOMIC DNA]</scope>
</reference>
<dbReference type="Proteomes" id="UP001642483">
    <property type="component" value="Unassembled WGS sequence"/>
</dbReference>
<evidence type="ECO:0000256" key="2">
    <source>
        <dbReference type="ARBA" id="ARBA00008548"/>
    </source>
</evidence>
<feature type="region of interest" description="Disordered" evidence="9">
    <location>
        <begin position="590"/>
        <end position="611"/>
    </location>
</feature>
<keyword evidence="5" id="KW-0238">DNA-binding</keyword>
<organism evidence="11 12">
    <name type="scientific">Clavelina lepadiformis</name>
    <name type="common">Light-bulb sea squirt</name>
    <name type="synonym">Ascidia lepadiformis</name>
    <dbReference type="NCBI Taxonomy" id="159417"/>
    <lineage>
        <taxon>Eukaryota</taxon>
        <taxon>Metazoa</taxon>
        <taxon>Chordata</taxon>
        <taxon>Tunicata</taxon>
        <taxon>Ascidiacea</taxon>
        <taxon>Aplousobranchia</taxon>
        <taxon>Clavelinidae</taxon>
        <taxon>Clavelina</taxon>
    </lineage>
</organism>
<keyword evidence="12" id="KW-1185">Reference proteome</keyword>
<keyword evidence="7" id="KW-0804">Transcription</keyword>
<comment type="similarity">
    <text evidence="2">Belongs to the AXUD1 family.</text>
</comment>
<comment type="subcellular location">
    <subcellularLocation>
        <location evidence="1">Nucleus</location>
    </subcellularLocation>
</comment>
<feature type="region of interest" description="Disordered" evidence="9">
    <location>
        <begin position="858"/>
        <end position="885"/>
    </location>
</feature>
<evidence type="ECO:0000313" key="12">
    <source>
        <dbReference type="Proteomes" id="UP001642483"/>
    </source>
</evidence>
<name>A0ABP0F5C0_CLALP</name>
<dbReference type="PRINTS" id="PR02031">
    <property type="entry name" value="CYSSERRICHNP"/>
</dbReference>
<feature type="compositionally biased region" description="Polar residues" evidence="9">
    <location>
        <begin position="595"/>
        <end position="610"/>
    </location>
</feature>
<dbReference type="EMBL" id="CAWYQH010000013">
    <property type="protein sequence ID" value="CAK8674903.1"/>
    <property type="molecule type" value="Genomic_DNA"/>
</dbReference>
<evidence type="ECO:0000259" key="10">
    <source>
        <dbReference type="Pfam" id="PF16019"/>
    </source>
</evidence>
<evidence type="ECO:0000256" key="8">
    <source>
        <dbReference type="ARBA" id="ARBA00023242"/>
    </source>
</evidence>
<feature type="region of interest" description="Disordered" evidence="9">
    <location>
        <begin position="1"/>
        <end position="20"/>
    </location>
</feature>
<keyword evidence="3" id="KW-0053">Apoptosis</keyword>
<keyword evidence="6" id="KW-0010">Activator</keyword>
<sequence>MDTGSKDQANQGYAENSKITTNDNCHLDKVLFERKQKESSKNLSPNQALVDAHDEKYFAKLPVHHHCALDSSSVDLLKLNPASSEKLQSAEKLQPFFKDNKIQDVCKLSNSASEILACANKTQSSSQVNEFQGYIPESTLYSTESNQVTEQDILNNISFSNQSQSNDMLAIDESTTQLRLFTSSLDNSFCLENEKSSYANSMGNSQSKHHHTEFDLYNEISYYLPNEEQAELLDADSASLLSVSSESCLDTKEATMRALSLVPTSFEDCSVDSGVISLDEQPSLAVAPSATNESSSNTKDGRMQSEAVTRLLSESPDKLVNRTETTKKRPFTGLTESEVGTISKRRKSSRSKIVSFKGVTVYFFPRKQSFITVPSQGGSTLGMSLKHNHSVQMTLNQHKCAIARRRKAAIKKHKHQQRIDAKVKQLKQRYPSMESAHLMSMVMEVEPPLQDSPDSSSSEEYYENDLCNEDHKHEEVDDDYFFLQPISTKKRRLMLKIAGVQRIDSEEKLSNKLTRESREVCGCECEGVCNPATCHCAQMGIPCQVDRESFPCSCAVSGCYNPRGRVEFDVDRVRNHYIRTMRRLRLEETGAEAQTGVSPTITSPQPSKSPYVSCVEDDNNNNNNVENYVKTDEQGLEDPSPSSFVPCSPPGSTGSFSNPSYTWAPNCHESYVLQPLTNATSFAQSPAESLPSSGCSFTPNKSHADASFCNLLAQTSTTNQVISEQNGFQYFLPQPVATSCAMVSTLSYPCNSALSYQSVTSAGVHCTQSRYGATISKISPISSDNNQDGFEPPLKLDPIASFFPVNGSSGRCLSQEVVHPYGSFHSCNKLEVLGQPLSQISPTSYNVGYGSRSNLYECGSDGPEPRSRSSSLSECGHDASIDVKA</sequence>
<feature type="compositionally biased region" description="Basic and acidic residues" evidence="9">
    <location>
        <begin position="875"/>
        <end position="885"/>
    </location>
</feature>